<dbReference type="AlphaFoldDB" id="U3P603"/>
<proteinExistence type="predicted"/>
<keyword evidence="1" id="KW-0732">Signal</keyword>
<evidence type="ECO:0000256" key="1">
    <source>
        <dbReference type="SAM" id="SignalP"/>
    </source>
</evidence>
<dbReference type="RefSeq" id="WP_021755238.1">
    <property type="nucleotide sequence ID" value="NC_022438.1"/>
</dbReference>
<dbReference type="HOGENOM" id="CLU_076575_0_0_11"/>
<feature type="chain" id="PRO_5004647273" evidence="1">
    <location>
        <begin position="25"/>
        <end position="305"/>
    </location>
</feature>
<dbReference type="eggNOG" id="COG1403">
    <property type="taxonomic scope" value="Bacteria"/>
</dbReference>
<reference evidence="2 3" key="1">
    <citation type="journal article" date="2013" name="Genome Announc.">
        <title>Complete Genome Sequence of Leifsonia xyli subsp. cynodontis Strain DSM46306, a Gram-Positive Bacterial Pathogen of Grasses.</title>
        <authorList>
            <person name="Monteiro-Vitorello C.B."/>
            <person name="Zerillo M.M."/>
            <person name="Van Sluys M.A."/>
            <person name="Camargo L.E."/>
            <person name="Kitajima J.P."/>
        </authorList>
    </citation>
    <scope>NUCLEOTIDE SEQUENCE [LARGE SCALE GENOMIC DNA]</scope>
    <source>
        <strain evidence="2 3">DSM 46306</strain>
    </source>
</reference>
<protein>
    <submittedName>
        <fullName evidence="2">Uncharacterized protein</fullName>
    </submittedName>
</protein>
<feature type="signal peptide" evidence="1">
    <location>
        <begin position="1"/>
        <end position="24"/>
    </location>
</feature>
<gene>
    <name evidence="2" type="ORF">O159_17120</name>
</gene>
<dbReference type="KEGG" id="lxy:O159_17120"/>
<dbReference type="EMBL" id="CP006734">
    <property type="protein sequence ID" value="AGW41755.1"/>
    <property type="molecule type" value="Genomic_DNA"/>
</dbReference>
<organism evidence="2 3">
    <name type="scientific">Leifsonia xyli subsp. cynodontis DSM 46306</name>
    <dbReference type="NCBI Taxonomy" id="1389489"/>
    <lineage>
        <taxon>Bacteria</taxon>
        <taxon>Bacillati</taxon>
        <taxon>Actinomycetota</taxon>
        <taxon>Actinomycetes</taxon>
        <taxon>Micrococcales</taxon>
        <taxon>Microbacteriaceae</taxon>
        <taxon>Leifsonia</taxon>
    </lineage>
</organism>
<evidence type="ECO:0000313" key="2">
    <source>
        <dbReference type="EMBL" id="AGW41755.1"/>
    </source>
</evidence>
<accession>U3P603</accession>
<name>U3P603_LEIXC</name>
<keyword evidence="3" id="KW-1185">Reference proteome</keyword>
<dbReference type="OrthoDB" id="4412570at2"/>
<evidence type="ECO:0000313" key="3">
    <source>
        <dbReference type="Proteomes" id="UP000016743"/>
    </source>
</evidence>
<dbReference type="STRING" id="1389489.O159_17120"/>
<sequence length="305" mass="31497">MGAAAIAASTIVTLGLLTPGTAVADTGAPDPLEAVVASTPSTANNAADVTTKSTGKNAISATVSGADISVPVDPAARISLDTNAGRLSVALPFVQKAQNATVEKNGIVSYNNSNGSTSVPVVTKDGSLQINTVISTVSAPKQYSYEFTIPDGGQIVQAGDGYFVLNSTNDPIAYIAAPWAKDANKNSVPTHYELTGTTLTQVIDLTNKTAFPVVADPQFVWYGVLPSVQFTRSETKTATALTGMATACGWVTRFTSYVGGALCGLNAASIIINTQRIYYREKRCAQLLIGPGVIGTIGYSGGYCK</sequence>
<dbReference type="Proteomes" id="UP000016743">
    <property type="component" value="Chromosome"/>
</dbReference>